<protein>
    <recommendedName>
        <fullName evidence="1">Prion-inhibition and propagation HeLo domain-containing protein</fullName>
    </recommendedName>
</protein>
<sequence length="72" mass="8002">MEPVGLAIGAAGLASLFSSCLEAVDKVQSYKSFKTDSYVFDAQFRAEKLRFESADTVQDQRDLDESWGGRYV</sequence>
<name>A0A9P9ETX6_9HYPO</name>
<gene>
    <name evidence="2" type="ORF">B0J13DRAFT_552803</name>
</gene>
<evidence type="ECO:0000313" key="2">
    <source>
        <dbReference type="EMBL" id="KAH7146858.1"/>
    </source>
</evidence>
<dbReference type="InterPro" id="IPR029498">
    <property type="entry name" value="HeLo_dom"/>
</dbReference>
<dbReference type="Proteomes" id="UP000717696">
    <property type="component" value="Unassembled WGS sequence"/>
</dbReference>
<reference evidence="2" key="1">
    <citation type="journal article" date="2021" name="Nat. Commun.">
        <title>Genetic determinants of endophytism in the Arabidopsis root mycobiome.</title>
        <authorList>
            <person name="Mesny F."/>
            <person name="Miyauchi S."/>
            <person name="Thiergart T."/>
            <person name="Pickel B."/>
            <person name="Atanasova L."/>
            <person name="Karlsson M."/>
            <person name="Huettel B."/>
            <person name="Barry K.W."/>
            <person name="Haridas S."/>
            <person name="Chen C."/>
            <person name="Bauer D."/>
            <person name="Andreopoulos W."/>
            <person name="Pangilinan J."/>
            <person name="LaButti K."/>
            <person name="Riley R."/>
            <person name="Lipzen A."/>
            <person name="Clum A."/>
            <person name="Drula E."/>
            <person name="Henrissat B."/>
            <person name="Kohler A."/>
            <person name="Grigoriev I.V."/>
            <person name="Martin F.M."/>
            <person name="Hacquard S."/>
        </authorList>
    </citation>
    <scope>NUCLEOTIDE SEQUENCE</scope>
    <source>
        <strain evidence="2">MPI-CAGE-AT-0021</strain>
    </source>
</reference>
<dbReference type="EMBL" id="JAGMUU010000008">
    <property type="protein sequence ID" value="KAH7146858.1"/>
    <property type="molecule type" value="Genomic_DNA"/>
</dbReference>
<dbReference type="AlphaFoldDB" id="A0A9P9ETX6"/>
<comment type="caution">
    <text evidence="2">The sequence shown here is derived from an EMBL/GenBank/DDBJ whole genome shotgun (WGS) entry which is preliminary data.</text>
</comment>
<feature type="non-terminal residue" evidence="2">
    <location>
        <position position="72"/>
    </location>
</feature>
<keyword evidence="3" id="KW-1185">Reference proteome</keyword>
<evidence type="ECO:0000313" key="3">
    <source>
        <dbReference type="Proteomes" id="UP000717696"/>
    </source>
</evidence>
<organism evidence="2 3">
    <name type="scientific">Dactylonectria estremocensis</name>
    <dbReference type="NCBI Taxonomy" id="1079267"/>
    <lineage>
        <taxon>Eukaryota</taxon>
        <taxon>Fungi</taxon>
        <taxon>Dikarya</taxon>
        <taxon>Ascomycota</taxon>
        <taxon>Pezizomycotina</taxon>
        <taxon>Sordariomycetes</taxon>
        <taxon>Hypocreomycetidae</taxon>
        <taxon>Hypocreales</taxon>
        <taxon>Nectriaceae</taxon>
        <taxon>Dactylonectria</taxon>
    </lineage>
</organism>
<feature type="domain" description="Prion-inhibition and propagation HeLo" evidence="1">
    <location>
        <begin position="5"/>
        <end position="51"/>
    </location>
</feature>
<dbReference type="Gene3D" id="1.20.120.1020">
    <property type="entry name" value="Prion-inhibition and propagation, HeLo domain"/>
    <property type="match status" value="1"/>
</dbReference>
<proteinExistence type="predicted"/>
<accession>A0A9P9ETX6</accession>
<evidence type="ECO:0000259" key="1">
    <source>
        <dbReference type="Pfam" id="PF14479"/>
    </source>
</evidence>
<dbReference type="InterPro" id="IPR038305">
    <property type="entry name" value="HeLo_sf"/>
</dbReference>
<dbReference type="Pfam" id="PF14479">
    <property type="entry name" value="HeLo"/>
    <property type="match status" value="1"/>
</dbReference>